<accession>A0A8H6NFC1</accession>
<feature type="compositionally biased region" description="Polar residues" evidence="1">
    <location>
        <begin position="68"/>
        <end position="77"/>
    </location>
</feature>
<evidence type="ECO:0000256" key="1">
    <source>
        <dbReference type="SAM" id="MobiDB-lite"/>
    </source>
</evidence>
<evidence type="ECO:0000313" key="2">
    <source>
        <dbReference type="EMBL" id="KAF6830540.1"/>
    </source>
</evidence>
<feature type="region of interest" description="Disordered" evidence="1">
    <location>
        <begin position="58"/>
        <end position="96"/>
    </location>
</feature>
<proteinExistence type="predicted"/>
<keyword evidence="3" id="KW-1185">Reference proteome</keyword>
<feature type="region of interest" description="Disordered" evidence="1">
    <location>
        <begin position="197"/>
        <end position="247"/>
    </location>
</feature>
<comment type="caution">
    <text evidence="2">The sequence shown here is derived from an EMBL/GenBank/DDBJ whole genome shotgun (WGS) entry which is preliminary data.</text>
</comment>
<organism evidence="2 3">
    <name type="scientific">Colletotrichum musicola</name>
    <dbReference type="NCBI Taxonomy" id="2175873"/>
    <lineage>
        <taxon>Eukaryota</taxon>
        <taxon>Fungi</taxon>
        <taxon>Dikarya</taxon>
        <taxon>Ascomycota</taxon>
        <taxon>Pezizomycotina</taxon>
        <taxon>Sordariomycetes</taxon>
        <taxon>Hypocreomycetidae</taxon>
        <taxon>Glomerellales</taxon>
        <taxon>Glomerellaceae</taxon>
        <taxon>Colletotrichum</taxon>
        <taxon>Colletotrichum orchidearum species complex</taxon>
    </lineage>
</organism>
<protein>
    <submittedName>
        <fullName evidence="2">Uncharacterized protein</fullName>
    </submittedName>
</protein>
<dbReference type="AlphaFoldDB" id="A0A8H6NFC1"/>
<reference evidence="2" key="1">
    <citation type="journal article" date="2020" name="Phytopathology">
        <title>Genome Sequence Resources of Colletotrichum truncatum, C. plurivorum, C. musicola, and C. sojae: Four Species Pathogenic to Soybean (Glycine max).</title>
        <authorList>
            <person name="Rogerio F."/>
            <person name="Boufleur T.R."/>
            <person name="Ciampi-Guillardi M."/>
            <person name="Sukno S.A."/>
            <person name="Thon M.R."/>
            <person name="Massola Junior N.S."/>
            <person name="Baroncelli R."/>
        </authorList>
    </citation>
    <scope>NUCLEOTIDE SEQUENCE</scope>
    <source>
        <strain evidence="2">LFN0074</strain>
    </source>
</reference>
<dbReference type="EMBL" id="WIGM01000282">
    <property type="protein sequence ID" value="KAF6830540.1"/>
    <property type="molecule type" value="Genomic_DNA"/>
</dbReference>
<name>A0A8H6NFC1_9PEZI</name>
<evidence type="ECO:0000313" key="3">
    <source>
        <dbReference type="Proteomes" id="UP000639643"/>
    </source>
</evidence>
<dbReference type="Proteomes" id="UP000639643">
    <property type="component" value="Unassembled WGS sequence"/>
</dbReference>
<sequence length="247" mass="27292">MGHDCNAALESQARNIDSFNLELWQSARQVVRVSCAQVMQAMQAMQLRRSAGRAQAPGRVCHVHSPPGSWSRTQNRQSEVHLGGEQTSPEHGATQHKMRCRGMVYSTYTRSVPRQSHSSLSVLLSVAGNWANGSRENPAEDGPTGIAIRAGMKQKNTREGERRLPALVAPVGADAGAEGKKRWTWCWNPASMETKRQCEKTERADADADKNDDVSNGEGRRSLAEEREERPAEEADKEGYLRPLTTT</sequence>
<feature type="compositionally biased region" description="Basic and acidic residues" evidence="1">
    <location>
        <begin position="197"/>
        <end position="240"/>
    </location>
</feature>
<gene>
    <name evidence="2" type="ORF">CMUS01_07700</name>
</gene>